<accession>A0A316TUA5</accession>
<evidence type="ECO:0000313" key="2">
    <source>
        <dbReference type="EMBL" id="PWN06909.1"/>
    </source>
</evidence>
<evidence type="ECO:0000256" key="1">
    <source>
        <dbReference type="SAM" id="Phobius"/>
    </source>
</evidence>
<feature type="transmembrane region" description="Helical" evidence="1">
    <location>
        <begin position="12"/>
        <end position="29"/>
    </location>
</feature>
<organism evidence="2 3">
    <name type="scientific">Rhodohalobacter mucosus</name>
    <dbReference type="NCBI Taxonomy" id="2079485"/>
    <lineage>
        <taxon>Bacteria</taxon>
        <taxon>Pseudomonadati</taxon>
        <taxon>Balneolota</taxon>
        <taxon>Balneolia</taxon>
        <taxon>Balneolales</taxon>
        <taxon>Balneolaceae</taxon>
        <taxon>Rhodohalobacter</taxon>
    </lineage>
</organism>
<reference evidence="2 3" key="1">
    <citation type="submission" date="2018-05" db="EMBL/GenBank/DDBJ databases">
        <title>Rhodohalobacter halophilus gen. nov., sp. nov., a moderately halophilic member of the family Balneolaceae.</title>
        <authorList>
            <person name="Liu Z.-W."/>
        </authorList>
    </citation>
    <scope>NUCLEOTIDE SEQUENCE [LARGE SCALE GENOMIC DNA]</scope>
    <source>
        <strain evidence="2 3">8A47</strain>
    </source>
</reference>
<sequence length="154" mass="17781">MNRRIVVDSKIYIIIIIVAYSTIFSNSKVSAQSSCDDYFDILDYSVSQLFTTEMNRGNREQAFPSIVHDVSETEIRRLVLPSEQWICDGVLNAIYKDDPVKDPPTHYALYVVKDYYFMVIYKYLSDSDGTQYIQEPTVGGLFDPQFNRVGVIFM</sequence>
<protein>
    <submittedName>
        <fullName evidence="2">Uncharacterized protein</fullName>
    </submittedName>
</protein>
<keyword evidence="1" id="KW-0812">Transmembrane</keyword>
<dbReference type="Proteomes" id="UP000245533">
    <property type="component" value="Unassembled WGS sequence"/>
</dbReference>
<dbReference type="AlphaFoldDB" id="A0A316TUA5"/>
<proteinExistence type="predicted"/>
<comment type="caution">
    <text evidence="2">The sequence shown here is derived from an EMBL/GenBank/DDBJ whole genome shotgun (WGS) entry which is preliminary data.</text>
</comment>
<keyword evidence="1" id="KW-1133">Transmembrane helix</keyword>
<name>A0A316TUA5_9BACT</name>
<gene>
    <name evidence="2" type="ORF">DDZ15_06445</name>
</gene>
<dbReference type="EMBL" id="QGGB01000005">
    <property type="protein sequence ID" value="PWN06909.1"/>
    <property type="molecule type" value="Genomic_DNA"/>
</dbReference>
<evidence type="ECO:0000313" key="3">
    <source>
        <dbReference type="Proteomes" id="UP000245533"/>
    </source>
</evidence>
<keyword evidence="1" id="KW-0472">Membrane</keyword>
<keyword evidence="3" id="KW-1185">Reference proteome</keyword>